<dbReference type="AlphaFoldDB" id="A0A419R0P2"/>
<dbReference type="RefSeq" id="WP_120110560.1">
    <property type="nucleotide sequence ID" value="NZ_RAHJ01000019.1"/>
</dbReference>
<gene>
    <name evidence="1" type="ORF">D6858_11805</name>
</gene>
<evidence type="ECO:0000313" key="2">
    <source>
        <dbReference type="Proteomes" id="UP000284322"/>
    </source>
</evidence>
<organism evidence="1 2">
    <name type="scientific">Tsuneonella suprasediminis</name>
    <dbReference type="NCBI Taxonomy" id="2306996"/>
    <lineage>
        <taxon>Bacteria</taxon>
        <taxon>Pseudomonadati</taxon>
        <taxon>Pseudomonadota</taxon>
        <taxon>Alphaproteobacteria</taxon>
        <taxon>Sphingomonadales</taxon>
        <taxon>Erythrobacteraceae</taxon>
        <taxon>Tsuneonella</taxon>
    </lineage>
</organism>
<protein>
    <recommendedName>
        <fullName evidence="3">Lipoprotein</fullName>
    </recommendedName>
</protein>
<proteinExistence type="predicted"/>
<keyword evidence="2" id="KW-1185">Reference proteome</keyword>
<dbReference type="PROSITE" id="PS51257">
    <property type="entry name" value="PROKAR_LIPOPROTEIN"/>
    <property type="match status" value="1"/>
</dbReference>
<evidence type="ECO:0000313" key="1">
    <source>
        <dbReference type="EMBL" id="RJX67014.1"/>
    </source>
</evidence>
<comment type="caution">
    <text evidence="1">The sequence shown here is derived from an EMBL/GenBank/DDBJ whole genome shotgun (WGS) entry which is preliminary data.</text>
</comment>
<dbReference type="Proteomes" id="UP000284322">
    <property type="component" value="Unassembled WGS sequence"/>
</dbReference>
<dbReference type="EMBL" id="RAHJ01000019">
    <property type="protein sequence ID" value="RJX67014.1"/>
    <property type="molecule type" value="Genomic_DNA"/>
</dbReference>
<evidence type="ECO:0008006" key="3">
    <source>
        <dbReference type="Google" id="ProtNLM"/>
    </source>
</evidence>
<name>A0A419R0P2_9SPHN</name>
<dbReference type="OrthoDB" id="5402191at2"/>
<sequence length="120" mass="12636">MIRACASLGLIVMLAACDRGAVQPQADPGAKRIDCAIGEGSDFGPDCLVEKVSGEQGPEFIVRHPDGGFQRLRIAPNRSGMIAISGADDAVNELVGEPKVLQVTVGEDRYRFPADLDAGK</sequence>
<accession>A0A419R0P2</accession>
<reference evidence="1 2" key="1">
    <citation type="submission" date="2018-09" db="EMBL/GenBank/DDBJ databases">
        <title>Altererythrobacter sp.Ery1 and Ery12, the genome sequencing of novel strains in genus Alterythrobacter.</title>
        <authorList>
            <person name="Cheng H."/>
            <person name="Wu Y.-H."/>
            <person name="Fang C."/>
            <person name="Xu X.-W."/>
        </authorList>
    </citation>
    <scope>NUCLEOTIDE SEQUENCE [LARGE SCALE GENOMIC DNA]</scope>
    <source>
        <strain evidence="1 2">Ery12</strain>
    </source>
</reference>